<feature type="region of interest" description="Disordered" evidence="1">
    <location>
        <begin position="187"/>
        <end position="225"/>
    </location>
</feature>
<feature type="compositionally biased region" description="Basic residues" evidence="1">
    <location>
        <begin position="58"/>
        <end position="69"/>
    </location>
</feature>
<feature type="region of interest" description="Disordered" evidence="1">
    <location>
        <begin position="239"/>
        <end position="262"/>
    </location>
</feature>
<dbReference type="EMBL" id="HBGY01008129">
    <property type="protein sequence ID" value="CAD9565725.1"/>
    <property type="molecule type" value="Transcribed_RNA"/>
</dbReference>
<feature type="region of interest" description="Disordered" evidence="1">
    <location>
        <begin position="1"/>
        <end position="146"/>
    </location>
</feature>
<feature type="compositionally biased region" description="Polar residues" evidence="1">
    <location>
        <begin position="244"/>
        <end position="253"/>
    </location>
</feature>
<accession>A0A7S2K432</accession>
<evidence type="ECO:0000313" key="2">
    <source>
        <dbReference type="EMBL" id="CAD9565725.1"/>
    </source>
</evidence>
<feature type="compositionally biased region" description="Basic and acidic residues" evidence="1">
    <location>
        <begin position="1"/>
        <end position="14"/>
    </location>
</feature>
<feature type="compositionally biased region" description="Polar residues" evidence="1">
    <location>
        <begin position="107"/>
        <end position="118"/>
    </location>
</feature>
<reference evidence="2" key="1">
    <citation type="submission" date="2021-01" db="EMBL/GenBank/DDBJ databases">
        <authorList>
            <person name="Corre E."/>
            <person name="Pelletier E."/>
            <person name="Niang G."/>
            <person name="Scheremetjew M."/>
            <person name="Finn R."/>
            <person name="Kale V."/>
            <person name="Holt S."/>
            <person name="Cochrane G."/>
            <person name="Meng A."/>
            <person name="Brown T."/>
            <person name="Cohen L."/>
        </authorList>
    </citation>
    <scope>NUCLEOTIDE SEQUENCE</scope>
    <source>
        <strain evidence="2">B650</strain>
    </source>
</reference>
<feature type="compositionally biased region" description="Basic and acidic residues" evidence="1">
    <location>
        <begin position="76"/>
        <end position="91"/>
    </location>
</feature>
<proteinExistence type="predicted"/>
<protein>
    <submittedName>
        <fullName evidence="2">Uncharacterized protein</fullName>
    </submittedName>
</protein>
<sequence>MKKLVRDGAKKLQEAEAGISSNTAAADSQQPSQQSQKQTSESGSNLNVSRHATSPRSSSRHSHSNKNKHNSPTISTRDRDHRKQAQSDDKNSNSNSNSKYHRRYSSGNRTKTNINSPPKLNRHPRDTPPRSARYQPQCSAFGTGGGGSDWSEALGFSQGLKSFWGCGGGAEHASAANMSGFRSDLAKRSYSPTAERRDEAHHHHHHHYHAREKYSSYGNRETDVRMSAPDDMQHDVLVDEPMQQRDTQSSNRIGSVEVSMMH</sequence>
<organism evidence="2">
    <name type="scientific">Leptocylindrus danicus</name>
    <dbReference type="NCBI Taxonomy" id="163516"/>
    <lineage>
        <taxon>Eukaryota</taxon>
        <taxon>Sar</taxon>
        <taxon>Stramenopiles</taxon>
        <taxon>Ochrophyta</taxon>
        <taxon>Bacillariophyta</taxon>
        <taxon>Coscinodiscophyceae</taxon>
        <taxon>Chaetocerotophycidae</taxon>
        <taxon>Leptocylindrales</taxon>
        <taxon>Leptocylindraceae</taxon>
        <taxon>Leptocylindrus</taxon>
    </lineage>
</organism>
<evidence type="ECO:0000256" key="1">
    <source>
        <dbReference type="SAM" id="MobiDB-lite"/>
    </source>
</evidence>
<dbReference type="AlphaFoldDB" id="A0A7S2K432"/>
<feature type="compositionally biased region" description="Low complexity" evidence="1">
    <location>
        <begin position="28"/>
        <end position="44"/>
    </location>
</feature>
<name>A0A7S2K432_9STRA</name>
<gene>
    <name evidence="2" type="ORF">LDAN0321_LOCUS5114</name>
</gene>